<dbReference type="AlphaFoldDB" id="A0A8X6PI70"/>
<accession>A0A8X6PI70</accession>
<gene>
    <name evidence="1" type="ORF">NPIL_485131</name>
</gene>
<evidence type="ECO:0000313" key="2">
    <source>
        <dbReference type="Proteomes" id="UP000887013"/>
    </source>
</evidence>
<protein>
    <submittedName>
        <fullName evidence="1">Uncharacterized protein</fullName>
    </submittedName>
</protein>
<name>A0A8X6PI70_NEPPI</name>
<sequence length="107" mass="12234">MGYLSKLLLSEIKKYIIVISVEALSGAFINILPPNKVKLQAHLSSIRTLEQWMHSVVQGSSSLRRSFPSNLFKRCYLQQKKCLYLNISSDDKVNWQVHPSSKSVLKQ</sequence>
<comment type="caution">
    <text evidence="1">The sequence shown here is derived from an EMBL/GenBank/DDBJ whole genome shotgun (WGS) entry which is preliminary data.</text>
</comment>
<proteinExistence type="predicted"/>
<dbReference type="Proteomes" id="UP000887013">
    <property type="component" value="Unassembled WGS sequence"/>
</dbReference>
<organism evidence="1 2">
    <name type="scientific">Nephila pilipes</name>
    <name type="common">Giant wood spider</name>
    <name type="synonym">Nephila maculata</name>
    <dbReference type="NCBI Taxonomy" id="299642"/>
    <lineage>
        <taxon>Eukaryota</taxon>
        <taxon>Metazoa</taxon>
        <taxon>Ecdysozoa</taxon>
        <taxon>Arthropoda</taxon>
        <taxon>Chelicerata</taxon>
        <taxon>Arachnida</taxon>
        <taxon>Araneae</taxon>
        <taxon>Araneomorphae</taxon>
        <taxon>Entelegynae</taxon>
        <taxon>Araneoidea</taxon>
        <taxon>Nephilidae</taxon>
        <taxon>Nephila</taxon>
    </lineage>
</organism>
<evidence type="ECO:0000313" key="1">
    <source>
        <dbReference type="EMBL" id="GFT71981.1"/>
    </source>
</evidence>
<reference evidence="1" key="1">
    <citation type="submission" date="2020-08" db="EMBL/GenBank/DDBJ databases">
        <title>Multicomponent nature underlies the extraordinary mechanical properties of spider dragline silk.</title>
        <authorList>
            <person name="Kono N."/>
            <person name="Nakamura H."/>
            <person name="Mori M."/>
            <person name="Yoshida Y."/>
            <person name="Ohtoshi R."/>
            <person name="Malay A.D."/>
            <person name="Moran D.A.P."/>
            <person name="Tomita M."/>
            <person name="Numata K."/>
            <person name="Arakawa K."/>
        </authorList>
    </citation>
    <scope>NUCLEOTIDE SEQUENCE</scope>
</reference>
<keyword evidence="2" id="KW-1185">Reference proteome</keyword>
<dbReference type="EMBL" id="BMAW01021231">
    <property type="protein sequence ID" value="GFT71981.1"/>
    <property type="molecule type" value="Genomic_DNA"/>
</dbReference>